<dbReference type="EMBL" id="MU003699">
    <property type="protein sequence ID" value="KAF2810953.1"/>
    <property type="molecule type" value="Genomic_DNA"/>
</dbReference>
<sequence>MRKPREPSQLSWGDSRPAGRLLCLQHRSLEHPARHPIVRRLVYCVRSLKIYVATAASACSPPPLISCCASSVLPAARRTIAHIPPAVRTARRSGSAICLPCLQYVARARLPFSPPDVCRYPRAPPSLQIRC</sequence>
<reference evidence="3" key="2">
    <citation type="submission" date="2020-04" db="EMBL/GenBank/DDBJ databases">
        <authorList>
            <consortium name="NCBI Genome Project"/>
        </authorList>
    </citation>
    <scope>NUCLEOTIDE SEQUENCE</scope>
    <source>
        <strain evidence="3">CBS 304.34</strain>
    </source>
</reference>
<evidence type="ECO:0000313" key="3">
    <source>
        <dbReference type="RefSeq" id="XP_033577917.1"/>
    </source>
</evidence>
<gene>
    <name evidence="1 3" type="ORF">BDZ99DRAFT_291839</name>
</gene>
<reference evidence="1 3" key="1">
    <citation type="journal article" date="2020" name="Stud. Mycol.">
        <title>101 Dothideomycetes genomes: a test case for predicting lifestyles and emergence of pathogens.</title>
        <authorList>
            <person name="Haridas S."/>
            <person name="Albert R."/>
            <person name="Binder M."/>
            <person name="Bloem J."/>
            <person name="Labutti K."/>
            <person name="Salamov A."/>
            <person name="Andreopoulos B."/>
            <person name="Baker S."/>
            <person name="Barry K."/>
            <person name="Bills G."/>
            <person name="Bluhm B."/>
            <person name="Cannon C."/>
            <person name="Castanera R."/>
            <person name="Culley D."/>
            <person name="Daum C."/>
            <person name="Ezra D."/>
            <person name="Gonzalez J."/>
            <person name="Henrissat B."/>
            <person name="Kuo A."/>
            <person name="Liang C."/>
            <person name="Lipzen A."/>
            <person name="Lutzoni F."/>
            <person name="Magnuson J."/>
            <person name="Mondo S."/>
            <person name="Nolan M."/>
            <person name="Ohm R."/>
            <person name="Pangilinan J."/>
            <person name="Park H.-J."/>
            <person name="Ramirez L."/>
            <person name="Alfaro M."/>
            <person name="Sun H."/>
            <person name="Tritt A."/>
            <person name="Yoshinaga Y."/>
            <person name="Zwiers L.-H."/>
            <person name="Turgeon B."/>
            <person name="Goodwin S."/>
            <person name="Spatafora J."/>
            <person name="Crous P."/>
            <person name="Grigoriev I."/>
        </authorList>
    </citation>
    <scope>NUCLEOTIDE SEQUENCE</scope>
    <source>
        <strain evidence="1 3">CBS 304.34</strain>
    </source>
</reference>
<reference evidence="3" key="3">
    <citation type="submission" date="2025-04" db="UniProtKB">
        <authorList>
            <consortium name="RefSeq"/>
        </authorList>
    </citation>
    <scope>IDENTIFICATION</scope>
    <source>
        <strain evidence="3">CBS 304.34</strain>
    </source>
</reference>
<proteinExistence type="predicted"/>
<dbReference type="AlphaFoldDB" id="A0A6A6YQZ2"/>
<dbReference type="RefSeq" id="XP_033577917.1">
    <property type="nucleotide sequence ID" value="XM_033714102.1"/>
</dbReference>
<organism evidence="1">
    <name type="scientific">Mytilinidion resinicola</name>
    <dbReference type="NCBI Taxonomy" id="574789"/>
    <lineage>
        <taxon>Eukaryota</taxon>
        <taxon>Fungi</taxon>
        <taxon>Dikarya</taxon>
        <taxon>Ascomycota</taxon>
        <taxon>Pezizomycotina</taxon>
        <taxon>Dothideomycetes</taxon>
        <taxon>Pleosporomycetidae</taxon>
        <taxon>Mytilinidiales</taxon>
        <taxon>Mytilinidiaceae</taxon>
        <taxon>Mytilinidion</taxon>
    </lineage>
</organism>
<evidence type="ECO:0000313" key="1">
    <source>
        <dbReference type="EMBL" id="KAF2810953.1"/>
    </source>
</evidence>
<dbReference type="GeneID" id="54454995"/>
<evidence type="ECO:0000313" key="2">
    <source>
        <dbReference type="Proteomes" id="UP000504636"/>
    </source>
</evidence>
<name>A0A6A6YQZ2_9PEZI</name>
<dbReference type="Proteomes" id="UP000504636">
    <property type="component" value="Unplaced"/>
</dbReference>
<protein>
    <submittedName>
        <fullName evidence="1 3">Uncharacterized protein</fullName>
    </submittedName>
</protein>
<keyword evidence="2" id="KW-1185">Reference proteome</keyword>
<accession>A0A6A6YQZ2</accession>